<feature type="region of interest" description="Disordered" evidence="1">
    <location>
        <begin position="59"/>
        <end position="118"/>
    </location>
</feature>
<gene>
    <name evidence="3" type="ORF">HK100_001468</name>
</gene>
<dbReference type="InterPro" id="IPR013144">
    <property type="entry name" value="CRA_dom"/>
</dbReference>
<keyword evidence="4" id="KW-1185">Reference proteome</keyword>
<reference evidence="3" key="1">
    <citation type="submission" date="2020-05" db="EMBL/GenBank/DDBJ databases">
        <title>Phylogenomic resolution of chytrid fungi.</title>
        <authorList>
            <person name="Stajich J.E."/>
            <person name="Amses K."/>
            <person name="Simmons R."/>
            <person name="Seto K."/>
            <person name="Myers J."/>
            <person name="Bonds A."/>
            <person name="Quandt C.A."/>
            <person name="Barry K."/>
            <person name="Liu P."/>
            <person name="Grigoriev I."/>
            <person name="Longcore J.E."/>
            <person name="James T.Y."/>
        </authorList>
    </citation>
    <scope>NUCLEOTIDE SEQUENCE</scope>
    <source>
        <strain evidence="3">JEL0513</strain>
    </source>
</reference>
<dbReference type="Proteomes" id="UP001211907">
    <property type="component" value="Unassembled WGS sequence"/>
</dbReference>
<protein>
    <recommendedName>
        <fullName evidence="2">CRA domain-containing protein</fullName>
    </recommendedName>
</protein>
<dbReference type="EMBL" id="JADGJH010001318">
    <property type="protein sequence ID" value="KAJ3115056.1"/>
    <property type="molecule type" value="Genomic_DNA"/>
</dbReference>
<dbReference type="InterPro" id="IPR050618">
    <property type="entry name" value="Ubq-SigPath_Reg"/>
</dbReference>
<feature type="compositionally biased region" description="Polar residues" evidence="1">
    <location>
        <begin position="59"/>
        <end position="84"/>
    </location>
</feature>
<dbReference type="Pfam" id="PF10607">
    <property type="entry name" value="CTLH"/>
    <property type="match status" value="1"/>
</dbReference>
<dbReference type="PANTHER" id="PTHR12864">
    <property type="entry name" value="RAN BINDING PROTEIN 9-RELATED"/>
    <property type="match status" value="1"/>
</dbReference>
<evidence type="ECO:0000256" key="1">
    <source>
        <dbReference type="SAM" id="MobiDB-lite"/>
    </source>
</evidence>
<comment type="caution">
    <text evidence="3">The sequence shown here is derived from an EMBL/GenBank/DDBJ whole genome shotgun (WGS) entry which is preliminary data.</text>
</comment>
<accession>A0AAD5SWS3</accession>
<sequence length="382" mass="40939">MLVQPTKNIGSRSESQAESESAAAATLTLQLLQEYLDHASFAATAAALRCLSSTTSNVTPNTQPYVEPNTQSNAQPNTQSNSLNLFIPQRDSVESPSSSASLDLNLESPDSHSKTYNTTPSRRALVALAASGRIADVLVHIPAATLLPPVSPSTVSLDKSKHKISLTASPSTKSANIVAAANIFDTQMPEILPYNAVASPATRARARFMLLTQAFIELIRARRFTEALCFDLSSLVAVPSVAVHRQQQHLPHQFENSSSATKQLIFSDTGNVTEIMALLAYPDPSLSPVAHLLSFERREETADALNCFLLELEGRSAVTALERIVTQMTVVSAVLAEPIVPGTSAKEAAVAAAAAAITTQRNGFDPNFKVYDYFTPYLLLST</sequence>
<evidence type="ECO:0000259" key="2">
    <source>
        <dbReference type="SMART" id="SM00757"/>
    </source>
</evidence>
<organism evidence="3 4">
    <name type="scientific">Physocladia obscura</name>
    <dbReference type="NCBI Taxonomy" id="109957"/>
    <lineage>
        <taxon>Eukaryota</taxon>
        <taxon>Fungi</taxon>
        <taxon>Fungi incertae sedis</taxon>
        <taxon>Chytridiomycota</taxon>
        <taxon>Chytridiomycota incertae sedis</taxon>
        <taxon>Chytridiomycetes</taxon>
        <taxon>Chytridiales</taxon>
        <taxon>Chytriomycetaceae</taxon>
        <taxon>Physocladia</taxon>
    </lineage>
</organism>
<feature type="domain" description="CRA" evidence="2">
    <location>
        <begin position="246"/>
        <end position="341"/>
    </location>
</feature>
<evidence type="ECO:0000313" key="4">
    <source>
        <dbReference type="Proteomes" id="UP001211907"/>
    </source>
</evidence>
<evidence type="ECO:0000313" key="3">
    <source>
        <dbReference type="EMBL" id="KAJ3115056.1"/>
    </source>
</evidence>
<proteinExistence type="predicted"/>
<dbReference type="InterPro" id="IPR024964">
    <property type="entry name" value="CTLH/CRA"/>
</dbReference>
<dbReference type="AlphaFoldDB" id="A0AAD5SWS3"/>
<dbReference type="SMART" id="SM00757">
    <property type="entry name" value="CRA"/>
    <property type="match status" value="1"/>
</dbReference>
<name>A0AAD5SWS3_9FUNG</name>